<sequence>MLRMTPKDAIFNCSNQEWIWVSRTYVKLIVFSQEEEYS</sequence>
<name>A0A2P2QAU8_RHIMU</name>
<protein>
    <submittedName>
        <fullName evidence="1">Uncharacterized protein</fullName>
    </submittedName>
</protein>
<reference evidence="1" key="1">
    <citation type="submission" date="2018-02" db="EMBL/GenBank/DDBJ databases">
        <title>Rhizophora mucronata_Transcriptome.</title>
        <authorList>
            <person name="Meera S.P."/>
            <person name="Sreeshan A."/>
            <person name="Augustine A."/>
        </authorList>
    </citation>
    <scope>NUCLEOTIDE SEQUENCE</scope>
    <source>
        <tissue evidence="1">Leaf</tissue>
    </source>
</reference>
<dbReference type="EMBL" id="GGEC01083636">
    <property type="protein sequence ID" value="MBX64120.1"/>
    <property type="molecule type" value="Transcribed_RNA"/>
</dbReference>
<evidence type="ECO:0000313" key="1">
    <source>
        <dbReference type="EMBL" id="MBX64120.1"/>
    </source>
</evidence>
<accession>A0A2P2QAU8</accession>
<proteinExistence type="predicted"/>
<organism evidence="1">
    <name type="scientific">Rhizophora mucronata</name>
    <name type="common">Asiatic mangrove</name>
    <dbReference type="NCBI Taxonomy" id="61149"/>
    <lineage>
        <taxon>Eukaryota</taxon>
        <taxon>Viridiplantae</taxon>
        <taxon>Streptophyta</taxon>
        <taxon>Embryophyta</taxon>
        <taxon>Tracheophyta</taxon>
        <taxon>Spermatophyta</taxon>
        <taxon>Magnoliopsida</taxon>
        <taxon>eudicotyledons</taxon>
        <taxon>Gunneridae</taxon>
        <taxon>Pentapetalae</taxon>
        <taxon>rosids</taxon>
        <taxon>fabids</taxon>
        <taxon>Malpighiales</taxon>
        <taxon>Rhizophoraceae</taxon>
        <taxon>Rhizophora</taxon>
    </lineage>
</organism>
<dbReference type="AlphaFoldDB" id="A0A2P2QAU8"/>